<protein>
    <submittedName>
        <fullName evidence="2">Acyl-CoA dehydrogenase</fullName>
    </submittedName>
</protein>
<dbReference type="GO" id="GO:0019171">
    <property type="term" value="F:(3R)-hydroxyacyl-[acyl-carrier-protein] dehydratase activity"/>
    <property type="evidence" value="ECO:0007669"/>
    <property type="project" value="TreeGrafter"/>
</dbReference>
<evidence type="ECO:0000313" key="3">
    <source>
        <dbReference type="Proteomes" id="UP000054770"/>
    </source>
</evidence>
<name>A0A158IZP5_9BURK</name>
<evidence type="ECO:0000259" key="1">
    <source>
        <dbReference type="Pfam" id="PF13452"/>
    </source>
</evidence>
<dbReference type="Gene3D" id="3.10.129.10">
    <property type="entry name" value="Hotdog Thioesterase"/>
    <property type="match status" value="2"/>
</dbReference>
<sequence length="280" mass="30649">MTETSASPIGRTEILADLVTPSSVAALGATLDYETPPAQGASLPPLWHWILFRPLVRQSRIGADGHPVKGGFLPDLGLPRRMWAGGRLRFIAPLTVGDAVTRESRIVEVSEKAGRSGKLGFVTVKHEVRTAGTLAIEEEQDIVYREPALPGAAAPTPTKAPSDERWHREIVPDEVLMFRYSALTFNGHRIHYDKPYATRIEGYPNLVVHGPLIATLLMDLVHRNQPQASVLEFTFKAIRPSFAGNALALCGRPSPDGKTIELWAKDHEGWLTMSARATLA</sequence>
<dbReference type="RefSeq" id="WP_087645364.1">
    <property type="nucleotide sequence ID" value="NZ_FCON02000031.1"/>
</dbReference>
<gene>
    <name evidence="2" type="ORF">AWB68_03243</name>
</gene>
<dbReference type="EMBL" id="FCON02000031">
    <property type="protein sequence ID" value="SAL61955.1"/>
    <property type="molecule type" value="Genomic_DNA"/>
</dbReference>
<reference evidence="2" key="1">
    <citation type="submission" date="2016-01" db="EMBL/GenBank/DDBJ databases">
        <authorList>
            <person name="Peeters C."/>
        </authorList>
    </citation>
    <scope>NUCLEOTIDE SEQUENCE [LARGE SCALE GENOMIC DNA]</scope>
    <source>
        <strain evidence="2">LMG 22940</strain>
    </source>
</reference>
<dbReference type="Pfam" id="PF13452">
    <property type="entry name" value="FAS1_DH_region"/>
    <property type="match status" value="1"/>
</dbReference>
<dbReference type="AlphaFoldDB" id="A0A158IZP5"/>
<dbReference type="InterPro" id="IPR039569">
    <property type="entry name" value="FAS1-like_DH_region"/>
</dbReference>
<feature type="domain" description="FAS1-like dehydratase" evidence="1">
    <location>
        <begin position="74"/>
        <end position="131"/>
    </location>
</feature>
<comment type="caution">
    <text evidence="2">The sequence shown here is derived from an EMBL/GenBank/DDBJ whole genome shotgun (WGS) entry which is preliminary data.</text>
</comment>
<dbReference type="SUPFAM" id="SSF54637">
    <property type="entry name" value="Thioesterase/thiol ester dehydrase-isomerase"/>
    <property type="match status" value="2"/>
</dbReference>
<dbReference type="InterPro" id="IPR052741">
    <property type="entry name" value="Mitochondrial_HTD2"/>
</dbReference>
<dbReference type="PANTHER" id="PTHR28152:SF1">
    <property type="entry name" value="HYDROXYACYL-THIOESTER DEHYDRATASE TYPE 2, MITOCHONDRIAL"/>
    <property type="match status" value="1"/>
</dbReference>
<dbReference type="Proteomes" id="UP000054770">
    <property type="component" value="Unassembled WGS sequence"/>
</dbReference>
<accession>A0A158IZP5</accession>
<proteinExistence type="predicted"/>
<organism evidence="2 3">
    <name type="scientific">Caballeronia choica</name>
    <dbReference type="NCBI Taxonomy" id="326476"/>
    <lineage>
        <taxon>Bacteria</taxon>
        <taxon>Pseudomonadati</taxon>
        <taxon>Pseudomonadota</taxon>
        <taxon>Betaproteobacteria</taxon>
        <taxon>Burkholderiales</taxon>
        <taxon>Burkholderiaceae</taxon>
        <taxon>Caballeronia</taxon>
    </lineage>
</organism>
<dbReference type="OrthoDB" id="7183822at2"/>
<evidence type="ECO:0000313" key="2">
    <source>
        <dbReference type="EMBL" id="SAL61955.1"/>
    </source>
</evidence>
<keyword evidence="3" id="KW-1185">Reference proteome</keyword>
<dbReference type="InterPro" id="IPR029069">
    <property type="entry name" value="HotDog_dom_sf"/>
</dbReference>
<dbReference type="PANTHER" id="PTHR28152">
    <property type="entry name" value="HYDROXYACYL-THIOESTER DEHYDRATASE TYPE 2, MITOCHONDRIAL"/>
    <property type="match status" value="1"/>
</dbReference>